<dbReference type="EMBL" id="RBKT01000001">
    <property type="protein sequence ID" value="RKR91407.1"/>
    <property type="molecule type" value="Genomic_DNA"/>
</dbReference>
<dbReference type="AlphaFoldDB" id="A0A495JR01"/>
<name>A0A495JR01_9ACTN</name>
<accession>A0A495JR01</accession>
<gene>
    <name evidence="1" type="ORF">BDK92_5803</name>
</gene>
<comment type="caution">
    <text evidence="1">The sequence shown here is derived from an EMBL/GenBank/DDBJ whole genome shotgun (WGS) entry which is preliminary data.</text>
</comment>
<evidence type="ECO:0000313" key="1">
    <source>
        <dbReference type="EMBL" id="RKR91407.1"/>
    </source>
</evidence>
<organism evidence="1 2">
    <name type="scientific">Micromonospora pisi</name>
    <dbReference type="NCBI Taxonomy" id="589240"/>
    <lineage>
        <taxon>Bacteria</taxon>
        <taxon>Bacillati</taxon>
        <taxon>Actinomycetota</taxon>
        <taxon>Actinomycetes</taxon>
        <taxon>Micromonosporales</taxon>
        <taxon>Micromonosporaceae</taxon>
        <taxon>Micromonospora</taxon>
    </lineage>
</organism>
<proteinExistence type="predicted"/>
<protein>
    <submittedName>
        <fullName evidence="1">Uncharacterized protein</fullName>
    </submittedName>
</protein>
<reference evidence="1 2" key="1">
    <citation type="submission" date="2018-10" db="EMBL/GenBank/DDBJ databases">
        <title>Sequencing the genomes of 1000 actinobacteria strains.</title>
        <authorList>
            <person name="Klenk H.-P."/>
        </authorList>
    </citation>
    <scope>NUCLEOTIDE SEQUENCE [LARGE SCALE GENOMIC DNA]</scope>
    <source>
        <strain evidence="1 2">DSM 45175</strain>
    </source>
</reference>
<keyword evidence="2" id="KW-1185">Reference proteome</keyword>
<dbReference type="Proteomes" id="UP000277671">
    <property type="component" value="Unassembled WGS sequence"/>
</dbReference>
<sequence>MTSTLGAELAQRGVAPDCVQTIELVRDVRCAHSPAMGW</sequence>
<evidence type="ECO:0000313" key="2">
    <source>
        <dbReference type="Proteomes" id="UP000277671"/>
    </source>
</evidence>